<keyword evidence="3" id="KW-1185">Reference proteome</keyword>
<dbReference type="GO" id="GO:0010181">
    <property type="term" value="F:FMN binding"/>
    <property type="evidence" value="ECO:0007669"/>
    <property type="project" value="InterPro"/>
</dbReference>
<dbReference type="EMBL" id="FZMP01000004">
    <property type="protein sequence ID" value="SNQ58960.1"/>
    <property type="molecule type" value="Genomic_DNA"/>
</dbReference>
<accession>A0A284VI70</accession>
<protein>
    <submittedName>
        <fullName evidence="2">Putative Predicted redox-active protein (CxxC motif)</fullName>
    </submittedName>
</protein>
<dbReference type="Proteomes" id="UP000218615">
    <property type="component" value="Unassembled WGS sequence"/>
</dbReference>
<dbReference type="Pfam" id="PF00258">
    <property type="entry name" value="Flavodoxin_1"/>
    <property type="match status" value="1"/>
</dbReference>
<dbReference type="InterPro" id="IPR029039">
    <property type="entry name" value="Flavoprotein-like_sf"/>
</dbReference>
<name>A0A284VI70_9EURY</name>
<dbReference type="SUPFAM" id="SSF52218">
    <property type="entry name" value="Flavoproteins"/>
    <property type="match status" value="1"/>
</dbReference>
<dbReference type="Gene3D" id="3.40.50.360">
    <property type="match status" value="1"/>
</dbReference>
<evidence type="ECO:0000313" key="2">
    <source>
        <dbReference type="EMBL" id="SNQ58960.1"/>
    </source>
</evidence>
<gene>
    <name evidence="2" type="ORF">MNV_1010017</name>
</gene>
<organism evidence="2 3">
    <name type="scientific">Candidatus Methanoperedens nitratireducens</name>
    <dbReference type="NCBI Taxonomy" id="1392998"/>
    <lineage>
        <taxon>Archaea</taxon>
        <taxon>Methanobacteriati</taxon>
        <taxon>Methanobacteriota</taxon>
        <taxon>Stenosarchaea group</taxon>
        <taxon>Methanomicrobia</taxon>
        <taxon>Methanosarcinales</taxon>
        <taxon>ANME-2 cluster</taxon>
        <taxon>Candidatus Methanoperedentaceae</taxon>
        <taxon>Candidatus Methanoperedens</taxon>
    </lineage>
</organism>
<feature type="domain" description="Flavodoxin-like" evidence="1">
    <location>
        <begin position="7"/>
        <end position="145"/>
    </location>
</feature>
<dbReference type="InterPro" id="IPR008254">
    <property type="entry name" value="Flavodoxin/NO_synth"/>
</dbReference>
<dbReference type="RefSeq" id="WP_096203377.1">
    <property type="nucleotide sequence ID" value="NZ_FZMP01000004.1"/>
</dbReference>
<dbReference type="AlphaFoldDB" id="A0A284VI70"/>
<reference evidence="3" key="1">
    <citation type="submission" date="2017-06" db="EMBL/GenBank/DDBJ databases">
        <authorList>
            <person name="Cremers G."/>
        </authorList>
    </citation>
    <scope>NUCLEOTIDE SEQUENCE [LARGE SCALE GENOMIC DNA]</scope>
</reference>
<evidence type="ECO:0000313" key="3">
    <source>
        <dbReference type="Proteomes" id="UP000218615"/>
    </source>
</evidence>
<dbReference type="PROSITE" id="PS50902">
    <property type="entry name" value="FLAVODOXIN_LIKE"/>
    <property type="match status" value="1"/>
</dbReference>
<proteinExistence type="predicted"/>
<dbReference type="OrthoDB" id="147384at2157"/>
<evidence type="ECO:0000259" key="1">
    <source>
        <dbReference type="PROSITE" id="PS50902"/>
    </source>
</evidence>
<sequence>MANDKKILIAYASRTGSTEKLAQAIADGIRKVGDVSVDVKRAKDVKPEDAVSADGYAFGSHSAFEYMGGELKLLFEELYNVRNKVSGKPVLLFTSGHGGQVAALESMDRVVGVFNPHWVKPGVAVEGMPGEADRAKAMEMGAKLADAVKKYKYIIV</sequence>